<feature type="transmembrane region" description="Helical" evidence="1">
    <location>
        <begin position="177"/>
        <end position="195"/>
    </location>
</feature>
<protein>
    <recommendedName>
        <fullName evidence="2">Phosphatidic acid phosphatase type 2/haloperoxidase domain-containing protein</fullName>
    </recommendedName>
</protein>
<dbReference type="OrthoDB" id="195787at2"/>
<gene>
    <name evidence="3" type="ORF">BSZ32_01250</name>
</gene>
<evidence type="ECO:0000259" key="2">
    <source>
        <dbReference type="Pfam" id="PF01569"/>
    </source>
</evidence>
<sequence length="205" mass="23338">MNDLTENFLRRAFSGVILVIWILAPYILLQQFAIREIWWLQPTAFDNAIPINFHSLWFYYTFYLLLGVVGLFIERPVYLRYLYVIGWTAMVAHMIFLLLPNGLSRMEIHLPDAPVYYHWLATCDAPRNAFPSLHVALSVVAGIAACASKRFNLAAKVGVILWILGIIWSTIALRQHVIIDGIAGMIIAIIVWLIVGKVSRPELDS</sequence>
<dbReference type="Gene3D" id="1.20.144.10">
    <property type="entry name" value="Phosphatidic acid phosphatase type 2/haloperoxidase"/>
    <property type="match status" value="1"/>
</dbReference>
<dbReference type="AlphaFoldDB" id="A0A2S7TYQ8"/>
<evidence type="ECO:0000313" key="3">
    <source>
        <dbReference type="EMBL" id="PQJ27254.1"/>
    </source>
</evidence>
<evidence type="ECO:0000256" key="1">
    <source>
        <dbReference type="SAM" id="Phobius"/>
    </source>
</evidence>
<feature type="domain" description="Phosphatidic acid phosphatase type 2/haloperoxidase" evidence="2">
    <location>
        <begin position="119"/>
        <end position="195"/>
    </location>
</feature>
<dbReference type="InterPro" id="IPR036938">
    <property type="entry name" value="PAP2/HPO_sf"/>
</dbReference>
<feature type="transmembrane region" description="Helical" evidence="1">
    <location>
        <begin position="80"/>
        <end position="99"/>
    </location>
</feature>
<keyword evidence="1" id="KW-0472">Membrane</keyword>
<comment type="caution">
    <text evidence="3">The sequence shown here is derived from an EMBL/GenBank/DDBJ whole genome shotgun (WGS) entry which is preliminary data.</text>
</comment>
<proteinExistence type="predicted"/>
<feature type="transmembrane region" description="Helical" evidence="1">
    <location>
        <begin position="129"/>
        <end position="146"/>
    </location>
</feature>
<dbReference type="Proteomes" id="UP000239907">
    <property type="component" value="Unassembled WGS sequence"/>
</dbReference>
<evidence type="ECO:0000313" key="4">
    <source>
        <dbReference type="Proteomes" id="UP000239907"/>
    </source>
</evidence>
<dbReference type="EMBL" id="MQWA01000001">
    <property type="protein sequence ID" value="PQJ27254.1"/>
    <property type="molecule type" value="Genomic_DNA"/>
</dbReference>
<keyword evidence="4" id="KW-1185">Reference proteome</keyword>
<feature type="transmembrane region" description="Helical" evidence="1">
    <location>
        <begin position="54"/>
        <end position="73"/>
    </location>
</feature>
<reference evidence="3 4" key="1">
    <citation type="submission" date="2016-12" db="EMBL/GenBank/DDBJ databases">
        <title>Study of bacterial adaptation to deep sea.</title>
        <authorList>
            <person name="Song J."/>
            <person name="Yoshizawa S."/>
            <person name="Kogure K."/>
        </authorList>
    </citation>
    <scope>NUCLEOTIDE SEQUENCE [LARGE SCALE GENOMIC DNA]</scope>
    <source>
        <strain evidence="3 4">SAORIC-165</strain>
    </source>
</reference>
<dbReference type="InterPro" id="IPR000326">
    <property type="entry name" value="PAP2/HPO"/>
</dbReference>
<dbReference type="RefSeq" id="WP_105041738.1">
    <property type="nucleotide sequence ID" value="NZ_MQWA01000001.1"/>
</dbReference>
<keyword evidence="1" id="KW-0812">Transmembrane</keyword>
<feature type="transmembrane region" description="Helical" evidence="1">
    <location>
        <begin position="12"/>
        <end position="34"/>
    </location>
</feature>
<dbReference type="SUPFAM" id="SSF48317">
    <property type="entry name" value="Acid phosphatase/Vanadium-dependent haloperoxidase"/>
    <property type="match status" value="1"/>
</dbReference>
<accession>A0A2S7TYQ8</accession>
<organism evidence="3 4">
    <name type="scientific">Rubritalea profundi</name>
    <dbReference type="NCBI Taxonomy" id="1658618"/>
    <lineage>
        <taxon>Bacteria</taxon>
        <taxon>Pseudomonadati</taxon>
        <taxon>Verrucomicrobiota</taxon>
        <taxon>Verrucomicrobiia</taxon>
        <taxon>Verrucomicrobiales</taxon>
        <taxon>Rubritaleaceae</taxon>
        <taxon>Rubritalea</taxon>
    </lineage>
</organism>
<keyword evidence="1" id="KW-1133">Transmembrane helix</keyword>
<dbReference type="Pfam" id="PF01569">
    <property type="entry name" value="PAP2"/>
    <property type="match status" value="1"/>
</dbReference>
<name>A0A2S7TYQ8_9BACT</name>
<feature type="transmembrane region" description="Helical" evidence="1">
    <location>
        <begin position="153"/>
        <end position="171"/>
    </location>
</feature>